<feature type="domain" description="FlgD/Vpr Ig-like" evidence="2">
    <location>
        <begin position="393"/>
        <end position="455"/>
    </location>
</feature>
<dbReference type="InterPro" id="IPR051200">
    <property type="entry name" value="Host-pathogen_enzymatic-act"/>
</dbReference>
<gene>
    <name evidence="3" type="ORF">KJ970_15350</name>
</gene>
<sequence length="468" mass="50142">MNTPKSIIGLLFLISLALGSSTADGADLVLAVTTDFSSSGSLSTLSVQAPWISDNDVATIHSDAVARVHDRMIYVVNRLVADNIQVINPDADFATVQQFSVGAASDPQDIAVISETRAYVSRHNSNLLLEVNPVTGEHLGTISLLEFADPDGLCEMHRMHIDGNYLYVQIQRLNRNANWVPVPPSLLAVIDLNTRQLVDVDPGEPGMQGITLAGLNPIAPMQIDPVSGCLLVPEAGRYTVIDAGGIEAVDLSTWESTGFVTTEAQLGGDLLDFALWSSTKAYALISTASFNTLLLSFNPLTGDLIETMYNPGGYLLHDLLTYAGGYLYLADRDYVTPGVRVFDTTTDQLIAGPIDTGLPPFELLLLPDPSSHLPEPSSQAEGIGRACPNPSGGGVRIHLQSPAGEPLAAEVYDVFGRRIRAIAVPASRSDIVWDGFDQSGRCVPAGVYHLRLSAGKRLLDTQSIRIVR</sequence>
<dbReference type="Gene3D" id="2.130.10.10">
    <property type="entry name" value="YVTN repeat-like/Quinoprotein amine dehydrogenase"/>
    <property type="match status" value="1"/>
</dbReference>
<feature type="signal peptide" evidence="1">
    <location>
        <begin position="1"/>
        <end position="25"/>
    </location>
</feature>
<dbReference type="InterPro" id="IPR011044">
    <property type="entry name" value="Quino_amine_DH_bsu"/>
</dbReference>
<evidence type="ECO:0000259" key="2">
    <source>
        <dbReference type="Pfam" id="PF13860"/>
    </source>
</evidence>
<organism evidence="3 4">
    <name type="scientific">Eiseniibacteriota bacterium</name>
    <dbReference type="NCBI Taxonomy" id="2212470"/>
    <lineage>
        <taxon>Bacteria</taxon>
        <taxon>Candidatus Eiseniibacteriota</taxon>
    </lineage>
</organism>
<reference evidence="3" key="1">
    <citation type="submission" date="2021-05" db="EMBL/GenBank/DDBJ databases">
        <title>Energy efficiency and biological interactions define the core microbiome of deep oligotrophic groundwater.</title>
        <authorList>
            <person name="Mehrshad M."/>
            <person name="Lopez-Fernandez M."/>
            <person name="Bell E."/>
            <person name="Bernier-Latmani R."/>
            <person name="Bertilsson S."/>
            <person name="Dopson M."/>
        </authorList>
    </citation>
    <scope>NUCLEOTIDE SEQUENCE</scope>
    <source>
        <strain evidence="3">Modern_marine.mb.64</strain>
    </source>
</reference>
<dbReference type="PANTHER" id="PTHR47197:SF3">
    <property type="entry name" value="DIHYDRO-HEME D1 DEHYDROGENASE"/>
    <property type="match status" value="1"/>
</dbReference>
<name>A0A948RWH4_UNCEI</name>
<dbReference type="EMBL" id="JAHJDP010000087">
    <property type="protein sequence ID" value="MBU2692298.1"/>
    <property type="molecule type" value="Genomic_DNA"/>
</dbReference>
<dbReference type="Pfam" id="PF13860">
    <property type="entry name" value="FlgD_ig"/>
    <property type="match status" value="1"/>
</dbReference>
<dbReference type="PANTHER" id="PTHR47197">
    <property type="entry name" value="PROTEIN NIRF"/>
    <property type="match status" value="1"/>
</dbReference>
<dbReference type="AlphaFoldDB" id="A0A948RWH4"/>
<evidence type="ECO:0000256" key="1">
    <source>
        <dbReference type="SAM" id="SignalP"/>
    </source>
</evidence>
<evidence type="ECO:0000313" key="3">
    <source>
        <dbReference type="EMBL" id="MBU2692298.1"/>
    </source>
</evidence>
<dbReference type="SUPFAM" id="SSF50969">
    <property type="entry name" value="YVTN repeat-like/Quinoprotein amine dehydrogenase"/>
    <property type="match status" value="1"/>
</dbReference>
<accession>A0A948RWH4</accession>
<feature type="chain" id="PRO_5037083670" description="FlgD/Vpr Ig-like domain-containing protein" evidence="1">
    <location>
        <begin position="26"/>
        <end position="468"/>
    </location>
</feature>
<dbReference type="InterPro" id="IPR015943">
    <property type="entry name" value="WD40/YVTN_repeat-like_dom_sf"/>
</dbReference>
<protein>
    <recommendedName>
        <fullName evidence="2">FlgD/Vpr Ig-like domain-containing protein</fullName>
    </recommendedName>
</protein>
<comment type="caution">
    <text evidence="3">The sequence shown here is derived from an EMBL/GenBank/DDBJ whole genome shotgun (WGS) entry which is preliminary data.</text>
</comment>
<dbReference type="InterPro" id="IPR025965">
    <property type="entry name" value="FlgD/Vpr_Ig-like"/>
</dbReference>
<dbReference type="Proteomes" id="UP000777784">
    <property type="component" value="Unassembled WGS sequence"/>
</dbReference>
<keyword evidence="1" id="KW-0732">Signal</keyword>
<dbReference type="Gene3D" id="2.60.40.4070">
    <property type="match status" value="1"/>
</dbReference>
<proteinExistence type="predicted"/>
<evidence type="ECO:0000313" key="4">
    <source>
        <dbReference type="Proteomes" id="UP000777784"/>
    </source>
</evidence>